<evidence type="ECO:0000256" key="4">
    <source>
        <dbReference type="ARBA" id="ARBA00023121"/>
    </source>
</evidence>
<dbReference type="OrthoDB" id="14833at2759"/>
<evidence type="ECO:0000256" key="3">
    <source>
        <dbReference type="ARBA" id="ARBA00023055"/>
    </source>
</evidence>
<keyword evidence="3" id="KW-0445">Lipid transport</keyword>
<dbReference type="InterPro" id="IPR036047">
    <property type="entry name" value="F-box-like_dom_sf"/>
</dbReference>
<dbReference type="GO" id="GO:0016020">
    <property type="term" value="C:membrane"/>
    <property type="evidence" value="ECO:0007669"/>
    <property type="project" value="TreeGrafter"/>
</dbReference>
<keyword evidence="2" id="KW-0813">Transport</keyword>
<dbReference type="GO" id="GO:0005829">
    <property type="term" value="C:cytosol"/>
    <property type="evidence" value="ECO:0007669"/>
    <property type="project" value="TreeGrafter"/>
</dbReference>
<dbReference type="InterPro" id="IPR000648">
    <property type="entry name" value="Oxysterol-bd"/>
</dbReference>
<dbReference type="EMBL" id="JAPEUY010000018">
    <property type="protein sequence ID" value="KAJ4364107.1"/>
    <property type="molecule type" value="Genomic_DNA"/>
</dbReference>
<feature type="compositionally biased region" description="Basic and acidic residues" evidence="7">
    <location>
        <begin position="458"/>
        <end position="469"/>
    </location>
</feature>
<dbReference type="FunFam" id="2.40.160.120:FF:000007">
    <property type="entry name" value="Oxysterol binding protein"/>
    <property type="match status" value="1"/>
</dbReference>
<gene>
    <name evidence="9" type="primary">OSH6</name>
    <name evidence="9" type="ORF">N0V83_009562</name>
</gene>
<dbReference type="GO" id="GO:0032934">
    <property type="term" value="F:sterol binding"/>
    <property type="evidence" value="ECO:0007669"/>
    <property type="project" value="TreeGrafter"/>
</dbReference>
<reference evidence="9" key="1">
    <citation type="submission" date="2022-10" db="EMBL/GenBank/DDBJ databases">
        <title>Tapping the CABI collections for fungal endophytes: first genome assemblies for Collariella, Neodidymelliopsis, Ascochyta clinopodiicola, Didymella pomorum, Didymosphaeria variabile, Neocosmospora piperis and Neocucurbitaria cava.</title>
        <authorList>
            <person name="Hill R."/>
        </authorList>
    </citation>
    <scope>NUCLEOTIDE SEQUENCE</scope>
    <source>
        <strain evidence="9">IMI 356814</strain>
    </source>
</reference>
<dbReference type="InterPro" id="IPR018494">
    <property type="entry name" value="Oxysterol-bd_CS"/>
</dbReference>
<dbReference type="Gene3D" id="1.20.1280.50">
    <property type="match status" value="1"/>
</dbReference>
<feature type="compositionally biased region" description="Polar residues" evidence="7">
    <location>
        <begin position="347"/>
        <end position="368"/>
    </location>
</feature>
<evidence type="ECO:0000313" key="10">
    <source>
        <dbReference type="Proteomes" id="UP001140560"/>
    </source>
</evidence>
<organism evidence="9 10">
    <name type="scientific">Neocucurbitaria cava</name>
    <dbReference type="NCBI Taxonomy" id="798079"/>
    <lineage>
        <taxon>Eukaryota</taxon>
        <taxon>Fungi</taxon>
        <taxon>Dikarya</taxon>
        <taxon>Ascomycota</taxon>
        <taxon>Pezizomycotina</taxon>
        <taxon>Dothideomycetes</taxon>
        <taxon>Pleosporomycetidae</taxon>
        <taxon>Pleosporales</taxon>
        <taxon>Pleosporineae</taxon>
        <taxon>Cucurbitariaceae</taxon>
        <taxon>Neocucurbitaria</taxon>
    </lineage>
</organism>
<protein>
    <submittedName>
        <fullName evidence="9">Oxysterol-binding protein OBPa</fullName>
    </submittedName>
</protein>
<dbReference type="Gene3D" id="2.40.160.120">
    <property type="match status" value="1"/>
</dbReference>
<evidence type="ECO:0000256" key="7">
    <source>
        <dbReference type="SAM" id="MobiDB-lite"/>
    </source>
</evidence>
<evidence type="ECO:0000259" key="8">
    <source>
        <dbReference type="PROSITE" id="PS50181"/>
    </source>
</evidence>
<feature type="region of interest" description="Disordered" evidence="7">
    <location>
        <begin position="214"/>
        <end position="236"/>
    </location>
</feature>
<dbReference type="Proteomes" id="UP001140560">
    <property type="component" value="Unassembled WGS sequence"/>
</dbReference>
<feature type="region of interest" description="Disordered" evidence="7">
    <location>
        <begin position="347"/>
        <end position="381"/>
    </location>
</feature>
<dbReference type="InterPro" id="IPR037239">
    <property type="entry name" value="OSBP_sf"/>
</dbReference>
<feature type="coiled-coil region" evidence="6">
    <location>
        <begin position="248"/>
        <end position="275"/>
    </location>
</feature>
<comment type="similarity">
    <text evidence="1 5">Belongs to the OSBP family.</text>
</comment>
<keyword evidence="10" id="KW-1185">Reference proteome</keyword>
<evidence type="ECO:0000313" key="9">
    <source>
        <dbReference type="EMBL" id="KAJ4364107.1"/>
    </source>
</evidence>
<keyword evidence="6" id="KW-0175">Coiled coil</keyword>
<dbReference type="GO" id="GO:0006869">
    <property type="term" value="P:lipid transport"/>
    <property type="evidence" value="ECO:0007669"/>
    <property type="project" value="UniProtKB-KW"/>
</dbReference>
<evidence type="ECO:0000256" key="5">
    <source>
        <dbReference type="RuleBase" id="RU003844"/>
    </source>
</evidence>
<keyword evidence="4" id="KW-0446">Lipid-binding</keyword>
<feature type="compositionally biased region" description="Polar residues" evidence="7">
    <location>
        <begin position="598"/>
        <end position="608"/>
    </location>
</feature>
<evidence type="ECO:0000256" key="1">
    <source>
        <dbReference type="ARBA" id="ARBA00008842"/>
    </source>
</evidence>
<accession>A0A9W8Y016</accession>
<evidence type="ECO:0000256" key="2">
    <source>
        <dbReference type="ARBA" id="ARBA00022448"/>
    </source>
</evidence>
<feature type="domain" description="F-box" evidence="8">
    <location>
        <begin position="794"/>
        <end position="840"/>
    </location>
</feature>
<dbReference type="PROSITE" id="PS01013">
    <property type="entry name" value="OSBP"/>
    <property type="match status" value="1"/>
</dbReference>
<dbReference type="SUPFAM" id="SSF81383">
    <property type="entry name" value="F-box domain"/>
    <property type="match status" value="1"/>
</dbReference>
<feature type="compositionally biased region" description="Low complexity" evidence="7">
    <location>
        <begin position="536"/>
        <end position="556"/>
    </location>
</feature>
<dbReference type="PANTHER" id="PTHR10972:SF102">
    <property type="entry name" value="OXYSTEROL-BINDING PROTEIN"/>
    <property type="match status" value="1"/>
</dbReference>
<sequence length="1301" mass="145902">MAHPETMLPIPKVEDPIQRFVAVTKFYLSGWHIKPPGVKKPLNPILGEIFTSYWDYPDGTKGYYISEQTSHHPPKSSYFFMAPEHNIRIDGTLKPRSKFLGNSAASMMEGIAVLRLLNTGERFFVTQPNMYARGILFGTMKYELGDHAYVRCPETGLIADIEFKTKGYFSGTYDAIGGFIKDSHGKNLYEFSGMWNDKMYIKDLTTGKKEMLFDAGHSKSTPPTARPLEEQDERESQRLWRDVTEAVKRRDQDVATDAKAKIEDMQREEAAKRNNEGVDWHPQLFRRVQGGHGGSDEGEEDLDWIINAKIDAKTPAEQVKQILQIHAILPGQKPQRQFNIPTRTNSLQPTEVQQPTQSQKPAQATQHAQPVRAESQALPQQQEQIISGVSNMNLDGPTEPRHSLPKVAHASKPLVNPIVPSHEMRTPIAEISPERKEEIAQELPPSKLLHSNPALEPKNPDLLRRKDSETQEDEENKRVALRKRRLDGEEVDEDNVSISSDEDMEDAPTEAADGEDAEGDPSDNDDDDEDDDDYEISSPSSTSTSSWDDSDSFQSTDDSDLFIGDIPDVPMPSPEPESEADETWSQTSDISVWGGFNPYNTKSETDQGYDSEEQRTYDPTALTPDDVKWTDRCRCLAFNISAPGVTKCFITGRGRYNDYGSFHVKKPGTDPNDSGREDHVCFYAYDPNDVVSFPFHEACFKVLAKDLGHEDPRTVNKDVLYYVMSQCMEDQPRALDMEWGLVQKHEQFWECLPGEEYSVCDPGLRPGFEEVLQSMMPASIFGSTQFDLTPKVREDPLAVLPYDVLHEIVGYLSVKDLVALMTASWHVLSTTRETAFWKHMLRQHVSPWFSELNTMIAEATLPETFDYKALFLWLNATTTPEFGKRGPMMGIANRRRIWNAFQPVASLYREKIGPKDSSVPADEEAKAILDTAVSLHMPIVAYPQPKQVETTSAQFICSWNEISHKSCDFDTYWAEDGTLVGIAVTFGAHQRVFGTTEGKHGQSLHIASGEWISELDMFSAAMDRSQWTDATHVLPATDAGIRGMTVTLTSGRTKTVKSPSWRDRYSRPFTVLPHMHLIGLTGQIAANGVISRLGLLQASRPNKPPHTPIYPPVLQRLWSSKAAALPYNTQTCKPIWSHPNYTLHAFPSSPSSTSLDIPFDMLPHEILLWAERPADYQYLARISCFQVSADRCSNAERSWLTPDILGIWPGKNFAHGTASFIGTGGPVPAQHPGFRTLTTHPSHLHLHRKFKPFEEANMSHFMIDGKGGEVVSEVHVSDDVTAMKLVSNWGESVIGGGGTAW</sequence>
<dbReference type="Pfam" id="PF01237">
    <property type="entry name" value="Oxysterol_BP"/>
    <property type="match status" value="1"/>
</dbReference>
<comment type="caution">
    <text evidence="9">The sequence shown here is derived from an EMBL/GenBank/DDBJ whole genome shotgun (WGS) entry which is preliminary data.</text>
</comment>
<dbReference type="PROSITE" id="PS50181">
    <property type="entry name" value="FBOX"/>
    <property type="match status" value="1"/>
</dbReference>
<dbReference type="InterPro" id="IPR001810">
    <property type="entry name" value="F-box_dom"/>
</dbReference>
<evidence type="ECO:0000256" key="6">
    <source>
        <dbReference type="SAM" id="Coils"/>
    </source>
</evidence>
<dbReference type="Gene3D" id="3.30.70.3490">
    <property type="match status" value="1"/>
</dbReference>
<dbReference type="GO" id="GO:0032541">
    <property type="term" value="C:cortical endoplasmic reticulum"/>
    <property type="evidence" value="ECO:0007669"/>
    <property type="project" value="TreeGrafter"/>
</dbReference>
<dbReference type="PANTHER" id="PTHR10972">
    <property type="entry name" value="OXYSTEROL-BINDING PROTEIN-RELATED"/>
    <property type="match status" value="1"/>
</dbReference>
<dbReference type="SUPFAM" id="SSF144000">
    <property type="entry name" value="Oxysterol-binding protein-like"/>
    <property type="match status" value="1"/>
</dbReference>
<name>A0A9W8Y016_9PLEO</name>
<proteinExistence type="inferred from homology"/>
<feature type="compositionally biased region" description="Acidic residues" evidence="7">
    <location>
        <begin position="489"/>
        <end position="535"/>
    </location>
</feature>
<feature type="region of interest" description="Disordered" evidence="7">
    <location>
        <begin position="435"/>
        <end position="619"/>
    </location>
</feature>